<reference evidence="11" key="1">
    <citation type="submission" date="2020-01" db="EMBL/GenBank/DDBJ databases">
        <authorList>
            <person name="Yang Y."/>
            <person name="Kwon Y.M."/>
        </authorList>
    </citation>
    <scope>NUCLEOTIDE SEQUENCE</scope>
    <source>
        <strain evidence="11">PG104</strain>
    </source>
</reference>
<comment type="cofactor">
    <cofactor evidence="8">
        <name>FMN</name>
        <dbReference type="ChEBI" id="CHEBI:58210"/>
    </cofactor>
    <text evidence="8">Binds 1 FMN per subunit.</text>
</comment>
<feature type="binding site" description="in other chain" evidence="8">
    <location>
        <begin position="15"/>
        <end position="17"/>
    </location>
    <ligand>
        <name>FMN</name>
        <dbReference type="ChEBI" id="CHEBI:58210"/>
        <note>ligand shared between dimeric partners</note>
    </ligand>
</feature>
<dbReference type="PIRSF" id="PIRSF000232">
    <property type="entry name" value="YdjA"/>
    <property type="match status" value="1"/>
</dbReference>
<feature type="domain" description="Nitroreductase" evidence="10">
    <location>
        <begin position="13"/>
        <end position="168"/>
    </location>
</feature>
<evidence type="ECO:0000259" key="10">
    <source>
        <dbReference type="Pfam" id="PF00881"/>
    </source>
</evidence>
<evidence type="ECO:0000256" key="7">
    <source>
        <dbReference type="PIRNR" id="PIRNR000232"/>
    </source>
</evidence>
<keyword evidence="2 7" id="KW-0285">Flavoprotein</keyword>
<dbReference type="CDD" id="cd02135">
    <property type="entry name" value="YdjA-like"/>
    <property type="match status" value="1"/>
</dbReference>
<dbReference type="AlphaFoldDB" id="A0A8J8MR52"/>
<keyword evidence="6 7" id="KW-0520">NAD</keyword>
<dbReference type="PANTHER" id="PTHR43821:SF1">
    <property type="entry name" value="NAD(P)H NITROREDUCTASE YDJA-RELATED"/>
    <property type="match status" value="1"/>
</dbReference>
<keyword evidence="4 7" id="KW-0521">NADP</keyword>
<accession>A0A8J8MR52</accession>
<dbReference type="GO" id="GO:0016491">
    <property type="term" value="F:oxidoreductase activity"/>
    <property type="evidence" value="ECO:0007669"/>
    <property type="project" value="UniProtKB-UniRule"/>
</dbReference>
<evidence type="ECO:0000256" key="8">
    <source>
        <dbReference type="PIRSR" id="PIRSR000232-1"/>
    </source>
</evidence>
<keyword evidence="5 7" id="KW-0560">Oxidoreductase</keyword>
<sequence>MPVPNPAAIEFLRTRRSRPAKALTLPIPTTDELAALLDMAARSPDHGMLAPWRFVVAGPETMPRLAALAEERAIALNLDVEKRAKGRAQFDLGHLAVIVVASPKPSDKIPQIEQTLSAGAVCLSLVNAALASGWGAAWITGWVSHDAGFGAGIGLAGEEWIAGIVHIGTETATPPERPRPDVAALTTRLAP</sequence>
<dbReference type="Gene3D" id="3.40.109.10">
    <property type="entry name" value="NADH Oxidase"/>
    <property type="match status" value="1"/>
</dbReference>
<dbReference type="RefSeq" id="WP_211784441.1">
    <property type="nucleotide sequence ID" value="NZ_CP047289.1"/>
</dbReference>
<dbReference type="InterPro" id="IPR052530">
    <property type="entry name" value="NAD(P)H_nitroreductase"/>
</dbReference>
<gene>
    <name evidence="11" type="ORF">GR316_02240</name>
</gene>
<evidence type="ECO:0000256" key="2">
    <source>
        <dbReference type="ARBA" id="ARBA00022630"/>
    </source>
</evidence>
<dbReference type="EMBL" id="CP047289">
    <property type="protein sequence ID" value="QUS35195.1"/>
    <property type="molecule type" value="Genomic_DNA"/>
</dbReference>
<evidence type="ECO:0000256" key="6">
    <source>
        <dbReference type="ARBA" id="ARBA00023027"/>
    </source>
</evidence>
<evidence type="ECO:0000256" key="9">
    <source>
        <dbReference type="SAM" id="MobiDB-lite"/>
    </source>
</evidence>
<dbReference type="InterPro" id="IPR000415">
    <property type="entry name" value="Nitroreductase-like"/>
</dbReference>
<dbReference type="Pfam" id="PF00881">
    <property type="entry name" value="Nitroreductase"/>
    <property type="match status" value="1"/>
</dbReference>
<keyword evidence="12" id="KW-1185">Reference proteome</keyword>
<dbReference type="InterPro" id="IPR026021">
    <property type="entry name" value="YdjA-like"/>
</dbReference>
<dbReference type="InterPro" id="IPR029479">
    <property type="entry name" value="Nitroreductase"/>
</dbReference>
<name>A0A8J8MR52_9RHOB</name>
<proteinExistence type="inferred from homology"/>
<evidence type="ECO:0000313" key="12">
    <source>
        <dbReference type="Proteomes" id="UP000679284"/>
    </source>
</evidence>
<evidence type="ECO:0000256" key="4">
    <source>
        <dbReference type="ARBA" id="ARBA00022857"/>
    </source>
</evidence>
<dbReference type="SUPFAM" id="SSF55469">
    <property type="entry name" value="FMN-dependent nitroreductase-like"/>
    <property type="match status" value="1"/>
</dbReference>
<comment type="similarity">
    <text evidence="1 7">Belongs to the nitroreductase family.</text>
</comment>
<feature type="binding site" description="in other chain" evidence="8">
    <location>
        <begin position="138"/>
        <end position="140"/>
    </location>
    <ligand>
        <name>FMN</name>
        <dbReference type="ChEBI" id="CHEBI:58210"/>
        <note>ligand shared between dimeric partners</note>
    </ligand>
</feature>
<evidence type="ECO:0000313" key="11">
    <source>
        <dbReference type="EMBL" id="QUS35195.1"/>
    </source>
</evidence>
<dbReference type="EC" id="1.-.-.-" evidence="7"/>
<feature type="region of interest" description="Disordered" evidence="9">
    <location>
        <begin position="170"/>
        <end position="191"/>
    </location>
</feature>
<keyword evidence="3 7" id="KW-0288">FMN</keyword>
<feature type="binding site" evidence="8">
    <location>
        <position position="42"/>
    </location>
    <ligand>
        <name>FMN</name>
        <dbReference type="ChEBI" id="CHEBI:58210"/>
        <note>ligand shared between dimeric partners</note>
    </ligand>
</feature>
<feature type="binding site" evidence="8">
    <location>
        <position position="46"/>
    </location>
    <ligand>
        <name>FMN</name>
        <dbReference type="ChEBI" id="CHEBI:58210"/>
        <note>ligand shared between dimeric partners</note>
    </ligand>
</feature>
<dbReference type="PANTHER" id="PTHR43821">
    <property type="entry name" value="NAD(P)H NITROREDUCTASE YDJA-RELATED"/>
    <property type="match status" value="1"/>
</dbReference>
<evidence type="ECO:0000256" key="3">
    <source>
        <dbReference type="ARBA" id="ARBA00022643"/>
    </source>
</evidence>
<evidence type="ECO:0000256" key="5">
    <source>
        <dbReference type="ARBA" id="ARBA00023002"/>
    </source>
</evidence>
<dbReference type="Proteomes" id="UP000679284">
    <property type="component" value="Chromosome"/>
</dbReference>
<organism evidence="11 12">
    <name type="scientific">Falsirhodobacter algicola</name>
    <dbReference type="NCBI Taxonomy" id="2692330"/>
    <lineage>
        <taxon>Bacteria</taxon>
        <taxon>Pseudomonadati</taxon>
        <taxon>Pseudomonadota</taxon>
        <taxon>Alphaproteobacteria</taxon>
        <taxon>Rhodobacterales</taxon>
        <taxon>Paracoccaceae</taxon>
        <taxon>Falsirhodobacter</taxon>
    </lineage>
</organism>
<evidence type="ECO:0000256" key="1">
    <source>
        <dbReference type="ARBA" id="ARBA00007118"/>
    </source>
</evidence>
<protein>
    <recommendedName>
        <fullName evidence="7">Putative NAD(P)H nitroreductase</fullName>
        <ecNumber evidence="7">1.-.-.-</ecNumber>
    </recommendedName>
</protein>
<dbReference type="KEGG" id="fap:GR316_02240"/>